<evidence type="ECO:0000259" key="4">
    <source>
        <dbReference type="Pfam" id="PF17780"/>
    </source>
</evidence>
<reference evidence="6" key="1">
    <citation type="submission" date="2021-01" db="EMBL/GenBank/DDBJ databases">
        <authorList>
            <person name="Corre E."/>
            <person name="Pelletier E."/>
            <person name="Niang G."/>
            <person name="Scheremetjew M."/>
            <person name="Finn R."/>
            <person name="Kale V."/>
            <person name="Holt S."/>
            <person name="Cochrane G."/>
            <person name="Meng A."/>
            <person name="Brown T."/>
            <person name="Cohen L."/>
        </authorList>
    </citation>
    <scope>NUCLEOTIDE SEQUENCE</scope>
    <source>
        <strain evidence="6">CCAP 955/1</strain>
    </source>
</reference>
<gene>
    <name evidence="6" type="ORF">SELO1098_LOCUS21312</name>
</gene>
<evidence type="ECO:0000256" key="2">
    <source>
        <dbReference type="ARBA" id="ARBA00023242"/>
    </source>
</evidence>
<dbReference type="PANTHER" id="PTHR13948:SF3">
    <property type="entry name" value="FI21118P1"/>
    <property type="match status" value="1"/>
</dbReference>
<feature type="compositionally biased region" description="Polar residues" evidence="3">
    <location>
        <begin position="347"/>
        <end position="360"/>
    </location>
</feature>
<feature type="compositionally biased region" description="Basic and acidic residues" evidence="3">
    <location>
        <begin position="317"/>
        <end position="346"/>
    </location>
</feature>
<dbReference type="GO" id="GO:0000398">
    <property type="term" value="P:mRNA splicing, via spliceosome"/>
    <property type="evidence" value="ECO:0007669"/>
    <property type="project" value="TreeGrafter"/>
</dbReference>
<dbReference type="InterPro" id="IPR035979">
    <property type="entry name" value="RBD_domain_sf"/>
</dbReference>
<organism evidence="6">
    <name type="scientific">Spumella elongata</name>
    <dbReference type="NCBI Taxonomy" id="89044"/>
    <lineage>
        <taxon>Eukaryota</taxon>
        <taxon>Sar</taxon>
        <taxon>Stramenopiles</taxon>
        <taxon>Ochrophyta</taxon>
        <taxon>Chrysophyceae</taxon>
        <taxon>Chromulinales</taxon>
        <taxon>Chromulinaceae</taxon>
        <taxon>Spumella</taxon>
    </lineage>
</organism>
<sequence>MVKSVSLIRDPSSQFATHLGYIEFYSVEHAQYALQSYNHAHSGSTNEIHGGVSAAAFANFKAMQRLQKEVAQPGSSLAYNPLVAQALQVAQWSANIGHTAAPPPPPPAPVVAVDSVGSYEQQQQQYAQYALYQQQALQAQQQALLQQQLRWPPHFETNGGAYVYQAKTGCFLEPTSDFYFDPKSKLYYCGKNGAYYSFDEAHVPPFRRFVPPPPSAASVNGSNGTVVAVSYNANDLGLPYPVAQNQAAVSAVAAAPVPLSTTDILAPASSAAGNKVNLGAKTTVGFGLIGTKNKKVKVDLAKWSALQQDDDEEEVVDEKGKGKQKEMLKEHTKNQQEKPSGVEKDASNNGTNNHAGSFQGQEPKVGSKRPLEDSADAFLADFMASSGVANLLASNAPIAAPSMATHASLPPPPPGVRAPPIAASLPVAAVAKSPIVVPAATAAAPVSSLPVCLLCQRQFPSFEMLQRHEKESKLHADNLKKSLGLL</sequence>
<evidence type="ECO:0000256" key="1">
    <source>
        <dbReference type="ARBA" id="ARBA00004123"/>
    </source>
</evidence>
<name>A0A7S3HDM7_9STRA</name>
<feature type="domain" description="DUF7066" evidence="5">
    <location>
        <begin position="452"/>
        <end position="482"/>
    </location>
</feature>
<dbReference type="SUPFAM" id="SSF54928">
    <property type="entry name" value="RNA-binding domain, RBD"/>
    <property type="match status" value="1"/>
</dbReference>
<evidence type="ECO:0000256" key="3">
    <source>
        <dbReference type="SAM" id="MobiDB-lite"/>
    </source>
</evidence>
<feature type="domain" description="OCRE" evidence="4">
    <location>
        <begin position="161"/>
        <end position="201"/>
    </location>
</feature>
<accession>A0A7S3HDM7</accession>
<dbReference type="Pfam" id="PF17780">
    <property type="entry name" value="OCRE"/>
    <property type="match status" value="1"/>
</dbReference>
<dbReference type="EMBL" id="HBIC01041630">
    <property type="protein sequence ID" value="CAE0292466.1"/>
    <property type="molecule type" value="Transcribed_RNA"/>
</dbReference>
<proteinExistence type="predicted"/>
<dbReference type="CDD" id="cd16074">
    <property type="entry name" value="OCRE"/>
    <property type="match status" value="1"/>
</dbReference>
<dbReference type="InterPro" id="IPR041591">
    <property type="entry name" value="OCRE"/>
</dbReference>
<dbReference type="CDD" id="cd00590">
    <property type="entry name" value="RRM_SF"/>
    <property type="match status" value="1"/>
</dbReference>
<dbReference type="InterPro" id="IPR055494">
    <property type="entry name" value="DUF7066"/>
</dbReference>
<feature type="region of interest" description="Disordered" evidence="3">
    <location>
        <begin position="308"/>
        <end position="369"/>
    </location>
</feature>
<evidence type="ECO:0000313" key="6">
    <source>
        <dbReference type="EMBL" id="CAE0292466.1"/>
    </source>
</evidence>
<dbReference type="GO" id="GO:0003723">
    <property type="term" value="F:RNA binding"/>
    <property type="evidence" value="ECO:0007669"/>
    <property type="project" value="TreeGrafter"/>
</dbReference>
<dbReference type="GO" id="GO:0005634">
    <property type="term" value="C:nucleus"/>
    <property type="evidence" value="ECO:0007669"/>
    <property type="project" value="UniProtKB-SubCell"/>
</dbReference>
<dbReference type="Pfam" id="PF23217">
    <property type="entry name" value="DUF7066"/>
    <property type="match status" value="1"/>
</dbReference>
<comment type="subcellular location">
    <subcellularLocation>
        <location evidence="1">Nucleus</location>
    </subcellularLocation>
</comment>
<keyword evidence="2" id="KW-0539">Nucleus</keyword>
<dbReference type="AlphaFoldDB" id="A0A7S3HDM7"/>
<protein>
    <submittedName>
        <fullName evidence="6">Uncharacterized protein</fullName>
    </submittedName>
</protein>
<dbReference type="PANTHER" id="PTHR13948">
    <property type="entry name" value="RNA-BINDING PROTEIN"/>
    <property type="match status" value="1"/>
</dbReference>
<evidence type="ECO:0000259" key="5">
    <source>
        <dbReference type="Pfam" id="PF23217"/>
    </source>
</evidence>